<feature type="domain" description="HTH cro/C1-type" evidence="4">
    <location>
        <begin position="26"/>
        <end position="62"/>
    </location>
</feature>
<dbReference type="InterPro" id="IPR010982">
    <property type="entry name" value="Lambda_DNA-bd_dom_sf"/>
</dbReference>
<dbReference type="InterPro" id="IPR013762">
    <property type="entry name" value="Integrase-like_cat_sf"/>
</dbReference>
<dbReference type="GO" id="GO:0015074">
    <property type="term" value="P:DNA integration"/>
    <property type="evidence" value="ECO:0007669"/>
    <property type="project" value="InterPro"/>
</dbReference>
<keyword evidence="2" id="KW-0238">DNA-binding</keyword>
<evidence type="ECO:0000313" key="6">
    <source>
        <dbReference type="EMBL" id="KTB48661.1"/>
    </source>
</evidence>
<comment type="similarity">
    <text evidence="1">Belongs to the 'phage' integrase family.</text>
</comment>
<accession>A0A0W0GJC7</accession>
<name>A0A0W0GJC7_9CHLR</name>
<evidence type="ECO:0000259" key="5">
    <source>
        <dbReference type="PROSITE" id="PS51898"/>
    </source>
</evidence>
<keyword evidence="7" id="KW-1185">Reference proteome</keyword>
<evidence type="ECO:0000259" key="4">
    <source>
        <dbReference type="PROSITE" id="PS50943"/>
    </source>
</evidence>
<dbReference type="PANTHER" id="PTHR30349">
    <property type="entry name" value="PHAGE INTEGRASE-RELATED"/>
    <property type="match status" value="1"/>
</dbReference>
<dbReference type="PANTHER" id="PTHR30349:SF41">
    <property type="entry name" value="INTEGRASE_RECOMBINASE PROTEIN MJ0367-RELATED"/>
    <property type="match status" value="1"/>
</dbReference>
<protein>
    <submittedName>
        <fullName evidence="6">Site-specific recombinase XerD</fullName>
    </submittedName>
</protein>
<proteinExistence type="inferred from homology"/>
<dbReference type="SUPFAM" id="SSF47413">
    <property type="entry name" value="lambda repressor-like DNA-binding domains"/>
    <property type="match status" value="1"/>
</dbReference>
<evidence type="ECO:0000313" key="7">
    <source>
        <dbReference type="Proteomes" id="UP000053947"/>
    </source>
</evidence>
<dbReference type="Gene3D" id="1.10.443.10">
    <property type="entry name" value="Intergrase catalytic core"/>
    <property type="match status" value="1"/>
</dbReference>
<dbReference type="STRING" id="1217799.DEALK_15070"/>
<dbReference type="GO" id="GO:0003677">
    <property type="term" value="F:DNA binding"/>
    <property type="evidence" value="ECO:0007669"/>
    <property type="project" value="UniProtKB-KW"/>
</dbReference>
<gene>
    <name evidence="6" type="ORF">DEALK_15070</name>
</gene>
<dbReference type="RefSeq" id="WP_058439605.1">
    <property type="nucleotide sequence ID" value="NZ_KQ758903.1"/>
</dbReference>
<dbReference type="OrthoDB" id="9785687at2"/>
<dbReference type="SUPFAM" id="SSF56349">
    <property type="entry name" value="DNA breaking-rejoining enzymes"/>
    <property type="match status" value="1"/>
</dbReference>
<dbReference type="EMBL" id="LFDV01000002">
    <property type="protein sequence ID" value="KTB48661.1"/>
    <property type="molecule type" value="Genomic_DNA"/>
</dbReference>
<dbReference type="Pfam" id="PF01381">
    <property type="entry name" value="HTH_3"/>
    <property type="match status" value="1"/>
</dbReference>
<dbReference type="InterPro" id="IPR002104">
    <property type="entry name" value="Integrase_catalytic"/>
</dbReference>
<dbReference type="InterPro" id="IPR001387">
    <property type="entry name" value="Cro/C1-type_HTH"/>
</dbReference>
<dbReference type="InterPro" id="IPR011010">
    <property type="entry name" value="DNA_brk_join_enz"/>
</dbReference>
<organism evidence="6 7">
    <name type="scientific">Dehalogenimonas alkenigignens</name>
    <dbReference type="NCBI Taxonomy" id="1217799"/>
    <lineage>
        <taxon>Bacteria</taxon>
        <taxon>Bacillati</taxon>
        <taxon>Chloroflexota</taxon>
        <taxon>Dehalococcoidia</taxon>
        <taxon>Dehalococcoidales</taxon>
        <taxon>Dehalococcoidaceae</taxon>
        <taxon>Dehalogenimonas</taxon>
    </lineage>
</organism>
<dbReference type="Pfam" id="PF00589">
    <property type="entry name" value="Phage_integrase"/>
    <property type="match status" value="1"/>
</dbReference>
<evidence type="ECO:0000256" key="1">
    <source>
        <dbReference type="ARBA" id="ARBA00008857"/>
    </source>
</evidence>
<dbReference type="CDD" id="cd00093">
    <property type="entry name" value="HTH_XRE"/>
    <property type="match status" value="1"/>
</dbReference>
<dbReference type="AlphaFoldDB" id="A0A0W0GJC7"/>
<keyword evidence="3" id="KW-0233">DNA recombination</keyword>
<comment type="caution">
    <text evidence="6">The sequence shown here is derived from an EMBL/GenBank/DDBJ whole genome shotgun (WGS) entry which is preliminary data.</text>
</comment>
<sequence length="338" mass="38791">MSGEPHRLRTCNLLIKSQRNTNKLLNKLTVTELALLSGLSKSYISQVKSSKRPPSEKLLRRLNHKTTSNARQEDYVALFISSRTSMGVSPKTLRFYLDRLGQFERKVSYLKANKLDIELYLNTIPPNKNGLATRHASYRAIKAFYAWLESTFEIKNPISNLTAPILSKVIMPSLTKEQVQHLIEVADNQRDKAIIALFVESGLRLSELSNIQAQHIDWSNRTIQVLGKGRKEALAPFGELSEGYIRELLSKERKGQNIWGINHWGIVMMLRRLEERTGLPCNPHTFRRTFACLLRKAGVDTMTIKDLGRWESIEMVQRYTRSIRFQDSLKFYSGPLSV</sequence>
<evidence type="ECO:0000256" key="3">
    <source>
        <dbReference type="ARBA" id="ARBA00023172"/>
    </source>
</evidence>
<dbReference type="GO" id="GO:0006310">
    <property type="term" value="P:DNA recombination"/>
    <property type="evidence" value="ECO:0007669"/>
    <property type="project" value="UniProtKB-KW"/>
</dbReference>
<evidence type="ECO:0000256" key="2">
    <source>
        <dbReference type="ARBA" id="ARBA00023125"/>
    </source>
</evidence>
<dbReference type="InterPro" id="IPR050090">
    <property type="entry name" value="Tyrosine_recombinase_XerCD"/>
</dbReference>
<reference evidence="6 7" key="1">
    <citation type="submission" date="2015-06" db="EMBL/GenBank/DDBJ databases">
        <title>Genome sequence of the organohalide-respiring Dehalogenimonas alkenigignens type strain (IP3-3T).</title>
        <authorList>
            <person name="Key T.A."/>
            <person name="Richmond D.P."/>
            <person name="Bowman K.S."/>
            <person name="Cho Y.-J."/>
            <person name="Chun J."/>
            <person name="da Costa M.S."/>
            <person name="Rainey F.A."/>
            <person name="Moe W.M."/>
        </authorList>
    </citation>
    <scope>NUCLEOTIDE SEQUENCE [LARGE SCALE GENOMIC DNA]</scope>
    <source>
        <strain evidence="6 7">IP3-3</strain>
    </source>
</reference>
<feature type="domain" description="Tyr recombinase" evidence="5">
    <location>
        <begin position="169"/>
        <end position="333"/>
    </location>
</feature>
<dbReference type="Proteomes" id="UP000053947">
    <property type="component" value="Unassembled WGS sequence"/>
</dbReference>
<dbReference type="PROSITE" id="PS51898">
    <property type="entry name" value="TYR_RECOMBINASE"/>
    <property type="match status" value="1"/>
</dbReference>
<dbReference type="PROSITE" id="PS50943">
    <property type="entry name" value="HTH_CROC1"/>
    <property type="match status" value="1"/>
</dbReference>